<dbReference type="EMBL" id="JAFBWN010000054">
    <property type="protein sequence ID" value="MBM2357690.1"/>
    <property type="molecule type" value="Genomic_DNA"/>
</dbReference>
<comment type="caution">
    <text evidence="1">The sequence shown here is derived from an EMBL/GenBank/DDBJ whole genome shotgun (WGS) entry which is preliminary data.</text>
</comment>
<keyword evidence="1" id="KW-0378">Hydrolase</keyword>
<dbReference type="Proteomes" id="UP000809337">
    <property type="component" value="Unassembled WGS sequence"/>
</dbReference>
<dbReference type="InterPro" id="IPR036452">
    <property type="entry name" value="Ribo_hydro-like"/>
</dbReference>
<name>A0A9Q2RXZ6_9RHOB</name>
<reference evidence="1" key="1">
    <citation type="submission" date="2021-01" db="EMBL/GenBank/DDBJ databases">
        <title>Diatom-associated Roseobacters Show Island Model of Population Structure.</title>
        <authorList>
            <person name="Qu L."/>
            <person name="Feng X."/>
            <person name="Chen Y."/>
            <person name="Li L."/>
            <person name="Wang X."/>
            <person name="Hu Z."/>
            <person name="Wang H."/>
            <person name="Luo H."/>
        </authorList>
    </citation>
    <scope>NUCLEOTIDE SEQUENCE</scope>
    <source>
        <strain evidence="1">SM26-45</strain>
    </source>
</reference>
<gene>
    <name evidence="1" type="ORF">JQX14_24420</name>
</gene>
<dbReference type="SUPFAM" id="SSF53590">
    <property type="entry name" value="Nucleoside hydrolase"/>
    <property type="match status" value="1"/>
</dbReference>
<evidence type="ECO:0000313" key="1">
    <source>
        <dbReference type="EMBL" id="MBM2357690.1"/>
    </source>
</evidence>
<protein>
    <submittedName>
        <fullName evidence="1">Nucleoside hydrolase</fullName>
    </submittedName>
</protein>
<dbReference type="AlphaFoldDB" id="A0A9Q2RXZ6"/>
<evidence type="ECO:0000313" key="2">
    <source>
        <dbReference type="Proteomes" id="UP000809337"/>
    </source>
</evidence>
<proteinExistence type="predicted"/>
<dbReference type="Gene3D" id="3.90.245.10">
    <property type="entry name" value="Ribonucleoside hydrolase-like"/>
    <property type="match status" value="1"/>
</dbReference>
<sequence length="282" mass="31544">MPTLRALIICSSFICFWPKNGIAETSEIIIFADFACTENTVGDPDDCLAVEALSRRKSVKILAIVATGGNANENLSFKLGQTLFPDLLVLQGSRAGVRSKGVLETNRKLHEIIRSNVNGVIILALSPATDFAMLVNHQRSVLDNVKAVVFVAGRSPGDEFQVRDNGRKIRDMNYEKDRGSFGTILLALHDHRIKTTFVGFRASMNARLPAEFVSRHFKQRARQSWRRKTIFWFGGELPLFDAVAALTVTRWHNSLNCRPVNVRAGKHLELRSSPRSNFSFCE</sequence>
<accession>A0A9Q2RXZ6</accession>
<organism evidence="1 2">
    <name type="scientific">Pseudosulfitobacter pseudonitzschiae</name>
    <dbReference type="NCBI Taxonomy" id="1402135"/>
    <lineage>
        <taxon>Bacteria</taxon>
        <taxon>Pseudomonadati</taxon>
        <taxon>Pseudomonadota</taxon>
        <taxon>Alphaproteobacteria</taxon>
        <taxon>Rhodobacterales</taxon>
        <taxon>Roseobacteraceae</taxon>
        <taxon>Pseudosulfitobacter</taxon>
    </lineage>
</organism>
<dbReference type="GO" id="GO:0016799">
    <property type="term" value="F:hydrolase activity, hydrolyzing N-glycosyl compounds"/>
    <property type="evidence" value="ECO:0007669"/>
    <property type="project" value="InterPro"/>
</dbReference>
<dbReference type="RefSeq" id="WP_231036730.1">
    <property type="nucleotide sequence ID" value="NZ_JAJNGX010000075.1"/>
</dbReference>